<dbReference type="STRING" id="417292.SAMN05421806_1409"/>
<protein>
    <submittedName>
        <fullName evidence="2">Uncharacterized protein</fullName>
    </submittedName>
</protein>
<accession>A0A1G9K1U1</accession>
<dbReference type="AlphaFoldDB" id="A0A1G9K1U1"/>
<sequence>MTTTQRQAAARKTANPQQGVRIERLPDRPLRRTGAGRVALPLWVLNDGVHIGDGDLVLTFDEATALHAELGRLLVEQSDDQTRGRGDE</sequence>
<gene>
    <name evidence="2" type="ORF">SAMN05421806_1409</name>
</gene>
<evidence type="ECO:0000313" key="2">
    <source>
        <dbReference type="EMBL" id="SDL43354.1"/>
    </source>
</evidence>
<feature type="compositionally biased region" description="Low complexity" evidence="1">
    <location>
        <begin position="1"/>
        <end position="14"/>
    </location>
</feature>
<evidence type="ECO:0000313" key="3">
    <source>
        <dbReference type="Proteomes" id="UP000199155"/>
    </source>
</evidence>
<dbReference type="RefSeq" id="WP_093618473.1">
    <property type="nucleotide sequence ID" value="NZ_FNFF01000040.1"/>
</dbReference>
<reference evidence="2 3" key="1">
    <citation type="submission" date="2016-10" db="EMBL/GenBank/DDBJ databases">
        <authorList>
            <person name="de Groot N.N."/>
        </authorList>
    </citation>
    <scope>NUCLEOTIDE SEQUENCE [LARGE SCALE GENOMIC DNA]</scope>
    <source>
        <strain evidence="2 3">CGMCC 4.5727</strain>
    </source>
</reference>
<proteinExistence type="predicted"/>
<dbReference type="Proteomes" id="UP000199155">
    <property type="component" value="Unassembled WGS sequence"/>
</dbReference>
<feature type="region of interest" description="Disordered" evidence="1">
    <location>
        <begin position="1"/>
        <end position="28"/>
    </location>
</feature>
<dbReference type="EMBL" id="FNFF01000040">
    <property type="protein sequence ID" value="SDL43354.1"/>
    <property type="molecule type" value="Genomic_DNA"/>
</dbReference>
<name>A0A1G9K1U1_9ACTN</name>
<dbReference type="OrthoDB" id="4329484at2"/>
<evidence type="ECO:0000256" key="1">
    <source>
        <dbReference type="SAM" id="MobiDB-lite"/>
    </source>
</evidence>
<organism evidence="2 3">
    <name type="scientific">Streptomyces indicus</name>
    <dbReference type="NCBI Taxonomy" id="417292"/>
    <lineage>
        <taxon>Bacteria</taxon>
        <taxon>Bacillati</taxon>
        <taxon>Actinomycetota</taxon>
        <taxon>Actinomycetes</taxon>
        <taxon>Kitasatosporales</taxon>
        <taxon>Streptomycetaceae</taxon>
        <taxon>Streptomyces</taxon>
    </lineage>
</organism>
<keyword evidence="3" id="KW-1185">Reference proteome</keyword>